<proteinExistence type="predicted"/>
<evidence type="ECO:0000259" key="2">
    <source>
        <dbReference type="SMART" id="SM00382"/>
    </source>
</evidence>
<organism evidence="3 4">
    <name type="scientific">Candidatus Thiodiazotropha taylori</name>
    <dbReference type="NCBI Taxonomy" id="2792791"/>
    <lineage>
        <taxon>Bacteria</taxon>
        <taxon>Pseudomonadati</taxon>
        <taxon>Pseudomonadota</taxon>
        <taxon>Gammaproteobacteria</taxon>
        <taxon>Chromatiales</taxon>
        <taxon>Sedimenticolaceae</taxon>
        <taxon>Candidatus Thiodiazotropha</taxon>
    </lineage>
</organism>
<dbReference type="GO" id="GO:0016887">
    <property type="term" value="F:ATP hydrolysis activity"/>
    <property type="evidence" value="ECO:0007669"/>
    <property type="project" value="InterPro"/>
</dbReference>
<name>A0A944MDH1_9GAMM</name>
<dbReference type="InterPro" id="IPR049945">
    <property type="entry name" value="AAA_22"/>
</dbReference>
<dbReference type="Proteomes" id="UP000770889">
    <property type="component" value="Unassembled WGS sequence"/>
</dbReference>
<sequence length="327" mass="37120">MYETFYGLTEKPFSLLPDPGFLVLGEKHTAAYTALEYGLHSQAGFTVVTGEVGSGKTTLIRHLLNQIHDDITVGLVSSSHQEMGELLQWLLFAFSLDYRETQKVGLYDLFTKFLIDQYANNKRTVLIIDEAQNLQPEVLEELRLLSNINADKHQVLQIILVGQPQLRSLLKHRDLLQFQQRISVDYHLQGLNEEETRFYIYQRLRIAGRSQPLFTRNAINLIYQASGGIPRVINTICDTSLVYGFADQRSQLNSALVAKVLRDKHAAVAHHADESEQRPGAQGTYPFNQQPTAASGQQADAKGKERRVTNFNRESAKLLFKKYNNEK</sequence>
<gene>
    <name evidence="3" type="ORF">KME65_16985</name>
</gene>
<dbReference type="SUPFAM" id="SSF52540">
    <property type="entry name" value="P-loop containing nucleoside triphosphate hydrolases"/>
    <property type="match status" value="1"/>
</dbReference>
<evidence type="ECO:0000313" key="3">
    <source>
        <dbReference type="EMBL" id="MBT2990654.1"/>
    </source>
</evidence>
<dbReference type="Gene3D" id="3.40.50.300">
    <property type="entry name" value="P-loop containing nucleotide triphosphate hydrolases"/>
    <property type="match status" value="1"/>
</dbReference>
<dbReference type="PANTHER" id="PTHR35894:SF1">
    <property type="entry name" value="PHOSPHORIBULOKINASE _ URIDINE KINASE FAMILY"/>
    <property type="match status" value="1"/>
</dbReference>
<dbReference type="Pfam" id="PF13401">
    <property type="entry name" value="AAA_22"/>
    <property type="match status" value="1"/>
</dbReference>
<feature type="domain" description="AAA+ ATPase" evidence="2">
    <location>
        <begin position="42"/>
        <end position="194"/>
    </location>
</feature>
<dbReference type="PANTHER" id="PTHR35894">
    <property type="entry name" value="GENERAL SECRETION PATHWAY PROTEIN A-RELATED"/>
    <property type="match status" value="1"/>
</dbReference>
<accession>A0A944MDH1</accession>
<comment type="caution">
    <text evidence="3">The sequence shown here is derived from an EMBL/GenBank/DDBJ whole genome shotgun (WGS) entry which is preliminary data.</text>
</comment>
<feature type="compositionally biased region" description="Basic and acidic residues" evidence="1">
    <location>
        <begin position="268"/>
        <end position="277"/>
    </location>
</feature>
<dbReference type="InterPro" id="IPR027417">
    <property type="entry name" value="P-loop_NTPase"/>
</dbReference>
<evidence type="ECO:0000256" key="1">
    <source>
        <dbReference type="SAM" id="MobiDB-lite"/>
    </source>
</evidence>
<dbReference type="InterPro" id="IPR003593">
    <property type="entry name" value="AAA+_ATPase"/>
</dbReference>
<dbReference type="InterPro" id="IPR052026">
    <property type="entry name" value="ExeA_AAA_ATPase_DNA-bind"/>
</dbReference>
<evidence type="ECO:0000313" key="4">
    <source>
        <dbReference type="Proteomes" id="UP000770889"/>
    </source>
</evidence>
<reference evidence="3 4" key="1">
    <citation type="submission" date="2021-05" db="EMBL/GenBank/DDBJ databases">
        <title>Genetic and Functional Diversity in Clade A Lucinid endosymbionts from the Bahamas.</title>
        <authorList>
            <person name="Giani N.M."/>
            <person name="Engel A.S."/>
            <person name="Campbell B.J."/>
        </authorList>
    </citation>
    <scope>NUCLEOTIDE SEQUENCE [LARGE SCALE GENOMIC DNA]</scope>
    <source>
        <strain evidence="3">LUC16012Gg_MoonRockCtena</strain>
    </source>
</reference>
<dbReference type="SMART" id="SM00382">
    <property type="entry name" value="AAA"/>
    <property type="match status" value="1"/>
</dbReference>
<feature type="region of interest" description="Disordered" evidence="1">
    <location>
        <begin position="268"/>
        <end position="313"/>
    </location>
</feature>
<dbReference type="CDD" id="cd00009">
    <property type="entry name" value="AAA"/>
    <property type="match status" value="1"/>
</dbReference>
<feature type="compositionally biased region" description="Polar residues" evidence="1">
    <location>
        <begin position="285"/>
        <end position="298"/>
    </location>
</feature>
<protein>
    <submittedName>
        <fullName evidence="3">AAA family ATPase</fullName>
    </submittedName>
</protein>
<dbReference type="AlphaFoldDB" id="A0A944MDH1"/>
<dbReference type="EMBL" id="JAHHGM010000019">
    <property type="protein sequence ID" value="MBT2990654.1"/>
    <property type="molecule type" value="Genomic_DNA"/>
</dbReference>